<dbReference type="EMBL" id="BGZK01000006">
    <property type="protein sequence ID" value="GBP00821.1"/>
    <property type="molecule type" value="Genomic_DNA"/>
</dbReference>
<accession>A0A4C1SI73</accession>
<evidence type="ECO:0000313" key="1">
    <source>
        <dbReference type="EMBL" id="GBP00821.1"/>
    </source>
</evidence>
<comment type="caution">
    <text evidence="1">The sequence shown here is derived from an EMBL/GenBank/DDBJ whole genome shotgun (WGS) entry which is preliminary data.</text>
</comment>
<name>A0A4C1SI73_EUMVA</name>
<proteinExistence type="predicted"/>
<reference evidence="1 2" key="1">
    <citation type="journal article" date="2019" name="Commun. Biol.">
        <title>The bagworm genome reveals a unique fibroin gene that provides high tensile strength.</title>
        <authorList>
            <person name="Kono N."/>
            <person name="Nakamura H."/>
            <person name="Ohtoshi R."/>
            <person name="Tomita M."/>
            <person name="Numata K."/>
            <person name="Arakawa K."/>
        </authorList>
    </citation>
    <scope>NUCLEOTIDE SEQUENCE [LARGE SCALE GENOMIC DNA]</scope>
</reference>
<gene>
    <name evidence="1" type="ORF">EVAR_77018_1</name>
</gene>
<sequence>MLNEIRVVGPGVAAQRMRTAQARAAFMISSRPVIARMQLYIKEEKRDVGIVSMEVRGRRELSVPYEARRECFYLVRAINSLISISVVKITFFFSKATWLAFDIDRSLAMTVLKKLHTWN</sequence>
<dbReference type="AlphaFoldDB" id="A0A4C1SI73"/>
<evidence type="ECO:0000313" key="2">
    <source>
        <dbReference type="Proteomes" id="UP000299102"/>
    </source>
</evidence>
<keyword evidence="2" id="KW-1185">Reference proteome</keyword>
<protein>
    <submittedName>
        <fullName evidence="1">Uncharacterized protein</fullName>
    </submittedName>
</protein>
<dbReference type="Proteomes" id="UP000299102">
    <property type="component" value="Unassembled WGS sequence"/>
</dbReference>
<organism evidence="1 2">
    <name type="scientific">Eumeta variegata</name>
    <name type="common">Bagworm moth</name>
    <name type="synonym">Eumeta japonica</name>
    <dbReference type="NCBI Taxonomy" id="151549"/>
    <lineage>
        <taxon>Eukaryota</taxon>
        <taxon>Metazoa</taxon>
        <taxon>Ecdysozoa</taxon>
        <taxon>Arthropoda</taxon>
        <taxon>Hexapoda</taxon>
        <taxon>Insecta</taxon>
        <taxon>Pterygota</taxon>
        <taxon>Neoptera</taxon>
        <taxon>Endopterygota</taxon>
        <taxon>Lepidoptera</taxon>
        <taxon>Glossata</taxon>
        <taxon>Ditrysia</taxon>
        <taxon>Tineoidea</taxon>
        <taxon>Psychidae</taxon>
        <taxon>Oiketicinae</taxon>
        <taxon>Eumeta</taxon>
    </lineage>
</organism>